<dbReference type="Proteomes" id="UP001590951">
    <property type="component" value="Unassembled WGS sequence"/>
</dbReference>
<evidence type="ECO:0000313" key="1">
    <source>
        <dbReference type="EMBL" id="KAL2051449.1"/>
    </source>
</evidence>
<name>A0ABR4B0N4_9LECA</name>
<proteinExistence type="predicted"/>
<gene>
    <name evidence="1" type="ORF">ABVK25_008316</name>
</gene>
<dbReference type="InterPro" id="IPR050656">
    <property type="entry name" value="PINX1"/>
</dbReference>
<comment type="caution">
    <text evidence="1">The sequence shown here is derived from an EMBL/GenBank/DDBJ whole genome shotgun (WGS) entry which is preliminary data.</text>
</comment>
<protein>
    <submittedName>
        <fullName evidence="1">Uncharacterized protein</fullName>
    </submittedName>
</protein>
<reference evidence="1 2" key="1">
    <citation type="submission" date="2024-09" db="EMBL/GenBank/DDBJ databases">
        <title>Rethinking Asexuality: The Enigmatic Case of Functional Sexual Genes in Lepraria (Stereocaulaceae).</title>
        <authorList>
            <person name="Doellman M."/>
            <person name="Sun Y."/>
            <person name="Barcenas-Pena A."/>
            <person name="Lumbsch H.T."/>
            <person name="Grewe F."/>
        </authorList>
    </citation>
    <scope>NUCLEOTIDE SEQUENCE [LARGE SCALE GENOMIC DNA]</scope>
    <source>
        <strain evidence="1 2">Grewe 0041</strain>
    </source>
</reference>
<sequence>MDTAAYLTSQGWAGHGHALHHSGRGITKPLTVTQKNNVLGIGKKKYDAHADQWWARAFDETLKE</sequence>
<evidence type="ECO:0000313" key="2">
    <source>
        <dbReference type="Proteomes" id="UP001590951"/>
    </source>
</evidence>
<dbReference type="PANTHER" id="PTHR23149:SF33">
    <property type="entry name" value="PROTEIN TMA23"/>
    <property type="match status" value="1"/>
</dbReference>
<dbReference type="PANTHER" id="PTHR23149">
    <property type="entry name" value="G PATCH DOMAIN CONTAINING PROTEIN"/>
    <property type="match status" value="1"/>
</dbReference>
<keyword evidence="2" id="KW-1185">Reference proteome</keyword>
<accession>A0ABR4B0N4</accession>
<dbReference type="EMBL" id="JBHFEH010000035">
    <property type="protein sequence ID" value="KAL2051449.1"/>
    <property type="molecule type" value="Genomic_DNA"/>
</dbReference>
<organism evidence="1 2">
    <name type="scientific">Lepraria finkii</name>
    <dbReference type="NCBI Taxonomy" id="1340010"/>
    <lineage>
        <taxon>Eukaryota</taxon>
        <taxon>Fungi</taxon>
        <taxon>Dikarya</taxon>
        <taxon>Ascomycota</taxon>
        <taxon>Pezizomycotina</taxon>
        <taxon>Lecanoromycetes</taxon>
        <taxon>OSLEUM clade</taxon>
        <taxon>Lecanoromycetidae</taxon>
        <taxon>Lecanorales</taxon>
        <taxon>Lecanorineae</taxon>
        <taxon>Stereocaulaceae</taxon>
        <taxon>Lepraria</taxon>
    </lineage>
</organism>